<reference evidence="7 8" key="1">
    <citation type="journal article" date="2019" name="Nat. Med.">
        <title>A library of human gut bacterial isolates paired with longitudinal multiomics data enables mechanistic microbiome research.</title>
        <authorList>
            <person name="Poyet M."/>
            <person name="Groussin M."/>
            <person name="Gibbons S.M."/>
            <person name="Avila-Pacheco J."/>
            <person name="Jiang X."/>
            <person name="Kearney S.M."/>
            <person name="Perrotta A.R."/>
            <person name="Berdy B."/>
            <person name="Zhao S."/>
            <person name="Lieberman T.D."/>
            <person name="Swanson P.K."/>
            <person name="Smith M."/>
            <person name="Roesemann S."/>
            <person name="Alexander J.E."/>
            <person name="Rich S.A."/>
            <person name="Livny J."/>
            <person name="Vlamakis H."/>
            <person name="Clish C."/>
            <person name="Bullock K."/>
            <person name="Deik A."/>
            <person name="Scott J."/>
            <person name="Pierce K.A."/>
            <person name="Xavier R.J."/>
            <person name="Alm E.J."/>
        </authorList>
    </citation>
    <scope>NUCLEOTIDE SEQUENCE [LARGE SCALE GENOMIC DNA]</scope>
    <source>
        <strain evidence="7 8">BIOML-A1</strain>
    </source>
</reference>
<organism evidence="7 8">
    <name type="scientific">Roseburia faecis</name>
    <dbReference type="NCBI Taxonomy" id="301302"/>
    <lineage>
        <taxon>Bacteria</taxon>
        <taxon>Bacillati</taxon>
        <taxon>Bacillota</taxon>
        <taxon>Clostridia</taxon>
        <taxon>Lachnospirales</taxon>
        <taxon>Lachnospiraceae</taxon>
        <taxon>Roseburia</taxon>
    </lineage>
</organism>
<evidence type="ECO:0000313" key="7">
    <source>
        <dbReference type="EMBL" id="MTR81143.1"/>
    </source>
</evidence>
<dbReference type="PANTHER" id="PTHR32089">
    <property type="entry name" value="METHYL-ACCEPTING CHEMOTAXIS PROTEIN MCPB"/>
    <property type="match status" value="1"/>
</dbReference>
<evidence type="ECO:0000256" key="4">
    <source>
        <dbReference type="SAM" id="MobiDB-lite"/>
    </source>
</evidence>
<proteinExistence type="inferred from homology"/>
<dbReference type="SMART" id="SM00283">
    <property type="entry name" value="MA"/>
    <property type="match status" value="1"/>
</dbReference>
<evidence type="ECO:0000256" key="2">
    <source>
        <dbReference type="ARBA" id="ARBA00029447"/>
    </source>
</evidence>
<protein>
    <recommendedName>
        <fullName evidence="9">Methyl-accepting chemotaxis protein</fullName>
    </recommendedName>
</protein>
<evidence type="ECO:0008006" key="9">
    <source>
        <dbReference type="Google" id="ProtNLM"/>
    </source>
</evidence>
<dbReference type="GO" id="GO:0007165">
    <property type="term" value="P:signal transduction"/>
    <property type="evidence" value="ECO:0007669"/>
    <property type="project" value="UniProtKB-KW"/>
</dbReference>
<feature type="region of interest" description="Disordered" evidence="4">
    <location>
        <begin position="126"/>
        <end position="152"/>
    </location>
</feature>
<evidence type="ECO:0000259" key="5">
    <source>
        <dbReference type="PROSITE" id="PS50111"/>
    </source>
</evidence>
<keyword evidence="1 3" id="KW-0807">Transducer</keyword>
<evidence type="ECO:0000313" key="8">
    <source>
        <dbReference type="Proteomes" id="UP000446657"/>
    </source>
</evidence>
<dbReference type="PANTHER" id="PTHR32089:SF112">
    <property type="entry name" value="LYSOZYME-LIKE PROTEIN-RELATED"/>
    <property type="match status" value="1"/>
</dbReference>
<feature type="domain" description="Methyl-accepting transducer" evidence="5">
    <location>
        <begin position="60"/>
        <end position="325"/>
    </location>
</feature>
<comment type="caution">
    <text evidence="7">The sequence shown here is derived from an EMBL/GenBank/DDBJ whole genome shotgun (WGS) entry which is preliminary data.</text>
</comment>
<dbReference type="Proteomes" id="UP000446657">
    <property type="component" value="Unassembled WGS sequence"/>
</dbReference>
<comment type="similarity">
    <text evidence="2">Belongs to the methyl-accepting chemotaxis (MCP) protein family.</text>
</comment>
<dbReference type="SUPFAM" id="SSF58104">
    <property type="entry name" value="Methyl-accepting chemotaxis protein (MCP) signaling domain"/>
    <property type="match status" value="1"/>
</dbReference>
<dbReference type="RefSeq" id="WP_155175912.1">
    <property type="nucleotide sequence ID" value="NZ_DAWDKB010000010.1"/>
</dbReference>
<gene>
    <name evidence="7" type="ORF">GMD30_05315</name>
</gene>
<feature type="domain" description="HAMP" evidence="6">
    <location>
        <begin position="1"/>
        <end position="55"/>
    </location>
</feature>
<dbReference type="Pfam" id="PF00015">
    <property type="entry name" value="MCPsignal"/>
    <property type="match status" value="1"/>
</dbReference>
<evidence type="ECO:0000259" key="6">
    <source>
        <dbReference type="PROSITE" id="PS50885"/>
    </source>
</evidence>
<dbReference type="CDD" id="cd06225">
    <property type="entry name" value="HAMP"/>
    <property type="match status" value="1"/>
</dbReference>
<dbReference type="GO" id="GO:0016020">
    <property type="term" value="C:membrane"/>
    <property type="evidence" value="ECO:0007669"/>
    <property type="project" value="InterPro"/>
</dbReference>
<feature type="compositionally biased region" description="Basic and acidic residues" evidence="4">
    <location>
        <begin position="137"/>
        <end position="152"/>
    </location>
</feature>
<evidence type="ECO:0000256" key="3">
    <source>
        <dbReference type="PROSITE-ProRule" id="PRU00284"/>
    </source>
</evidence>
<name>A0A844KMT6_9FIRM</name>
<dbReference type="AlphaFoldDB" id="A0A844KMT6"/>
<dbReference type="PROSITE" id="PS50885">
    <property type="entry name" value="HAMP"/>
    <property type="match status" value="1"/>
</dbReference>
<dbReference type="InterPro" id="IPR004089">
    <property type="entry name" value="MCPsignal_dom"/>
</dbReference>
<evidence type="ECO:0000256" key="1">
    <source>
        <dbReference type="ARBA" id="ARBA00023224"/>
    </source>
</evidence>
<dbReference type="EMBL" id="WNAL01000008">
    <property type="protein sequence ID" value="MTR81143.1"/>
    <property type="molecule type" value="Genomic_DNA"/>
</dbReference>
<dbReference type="PROSITE" id="PS50111">
    <property type="entry name" value="CHEMOTAXIS_TRANSDUC_2"/>
    <property type="match status" value="1"/>
</dbReference>
<sequence>MTRPIRQLTAVIEQTAKLDFRPTKEGGKLRKQKDEIGNMATKIHIMRKKLREMMGDLQQTQQVLESNAEDLNHLMKQNSAYAEDNSAATQELAAGMEETSANAAHIVENVGIMRESSDNIQRLAEDGEKNSGQIQERAGEMERISTESRHKTDQMYAVMKQKTDAAVEQAKSVQKINALTDNIKQISSQTNLLALNANIEAARAGEAGRGFAVVASEIGDLATQTLDTVSTIDEIVGEVNSSVSNMTECLTTIMEFLEQTVLGDYEHFAQVGEQYHADADTFQQIMQQTKEAVDALEQHIGEISSTVSEINSMVEQSTDGISGIAEKSGSTQNLVTEGYDKLQECTQSVNVIRDFVAQFHLD</sequence>
<accession>A0A844KMT6</accession>
<dbReference type="Gene3D" id="1.10.287.950">
    <property type="entry name" value="Methyl-accepting chemotaxis protein"/>
    <property type="match status" value="1"/>
</dbReference>
<dbReference type="InterPro" id="IPR003660">
    <property type="entry name" value="HAMP_dom"/>
</dbReference>